<dbReference type="EMBL" id="QOVM01000002">
    <property type="protein sequence ID" value="RXG23624.1"/>
    <property type="molecule type" value="Genomic_DNA"/>
</dbReference>
<proteinExistence type="predicted"/>
<dbReference type="RefSeq" id="WP_262707469.1">
    <property type="nucleotide sequence ID" value="NZ_JASMRS010000002.1"/>
</dbReference>
<comment type="caution">
    <text evidence="1">The sequence shown here is derived from an EMBL/GenBank/DDBJ whole genome shotgun (WGS) entry which is preliminary data.</text>
</comment>
<dbReference type="Proteomes" id="UP000289238">
    <property type="component" value="Unassembled WGS sequence"/>
</dbReference>
<evidence type="ECO:0000313" key="2">
    <source>
        <dbReference type="Proteomes" id="UP000289238"/>
    </source>
</evidence>
<keyword evidence="2" id="KW-1185">Reference proteome</keyword>
<accession>A0A4Q0PA48</accession>
<protein>
    <submittedName>
        <fullName evidence="1">Uncharacterized protein</fullName>
    </submittedName>
</protein>
<reference evidence="1 2" key="1">
    <citation type="submission" date="2018-07" db="EMBL/GenBank/DDBJ databases">
        <title>Leeuwenhoekiella genomics.</title>
        <authorList>
            <person name="Tahon G."/>
            <person name="Willems A."/>
        </authorList>
    </citation>
    <scope>NUCLEOTIDE SEQUENCE [LARGE SCALE GENOMIC DNA]</scope>
    <source>
        <strain evidence="1 2">LMG 22550</strain>
    </source>
</reference>
<sequence length="43" mass="5287">MRKILRLITLAQVGYYAYDWIKNKRSFKEEFVPNLKKVKRKLT</sequence>
<evidence type="ECO:0000313" key="1">
    <source>
        <dbReference type="EMBL" id="RXG23624.1"/>
    </source>
</evidence>
<dbReference type="AlphaFoldDB" id="A0A4Q0PA48"/>
<name>A0A4Q0PA48_9FLAO</name>
<gene>
    <name evidence="1" type="ORF">DSM00_1239</name>
</gene>
<organism evidence="1 2">
    <name type="scientific">Leeuwenhoekiella aequorea</name>
    <dbReference type="NCBI Taxonomy" id="283736"/>
    <lineage>
        <taxon>Bacteria</taxon>
        <taxon>Pseudomonadati</taxon>
        <taxon>Bacteroidota</taxon>
        <taxon>Flavobacteriia</taxon>
        <taxon>Flavobacteriales</taxon>
        <taxon>Flavobacteriaceae</taxon>
        <taxon>Leeuwenhoekiella</taxon>
    </lineage>
</organism>